<dbReference type="EMBL" id="SRXV01000001">
    <property type="protein sequence ID" value="TGY94017.1"/>
    <property type="molecule type" value="Genomic_DNA"/>
</dbReference>
<comment type="caution">
    <text evidence="1">The sequence shown here is derived from an EMBL/GenBank/DDBJ whole genome shotgun (WGS) entry which is preliminary data.</text>
</comment>
<dbReference type="Proteomes" id="UP000305451">
    <property type="component" value="Unassembled WGS sequence"/>
</dbReference>
<accession>A0A4S2HD91</accession>
<organism evidence="1 2">
    <name type="scientific">Marinicauda pacifica</name>
    <dbReference type="NCBI Taxonomy" id="1133559"/>
    <lineage>
        <taxon>Bacteria</taxon>
        <taxon>Pseudomonadati</taxon>
        <taxon>Pseudomonadota</taxon>
        <taxon>Alphaproteobacteria</taxon>
        <taxon>Maricaulales</taxon>
        <taxon>Maricaulaceae</taxon>
        <taxon>Marinicauda</taxon>
    </lineage>
</organism>
<sequence>MFIDTRSEFIFKDPDALDALLQYDWRVRKVLTDQEVVGTSGRAGAVLGADGSSSILRHMQRVNCIKAVHGVRRQGGRMRLWRMEEVLKLQIALDLRDATGLKLSACVDIFDGAAQDDITAVIAGWTCHIGETPSVASKRPARFDPALINDRERLLSLVKKSVREFVARNGFDAVQMPAFLL</sequence>
<gene>
    <name evidence="1" type="ORF">E5162_01640</name>
</gene>
<proteinExistence type="predicted"/>
<reference evidence="1 2" key="1">
    <citation type="journal article" date="2013" name="Int. J. Syst. Evol. Microbiol.">
        <title>Marinicauda pacifica gen. nov., sp. nov., a prosthecate alphaproteobacterium of the family Hyphomonadaceae isolated from deep seawater.</title>
        <authorList>
            <person name="Zhang X.Y."/>
            <person name="Li G.W."/>
            <person name="Wang C.S."/>
            <person name="Zhang Y.J."/>
            <person name="Xu X.W."/>
            <person name="Li H."/>
            <person name="Liu A."/>
            <person name="Liu C."/>
            <person name="Xie B.B."/>
            <person name="Qin Q.L."/>
            <person name="Xu Z."/>
            <person name="Chen X.L."/>
            <person name="Zhou B.C."/>
            <person name="Zhang Y.Z."/>
        </authorList>
    </citation>
    <scope>NUCLEOTIDE SEQUENCE [LARGE SCALE GENOMIC DNA]</scope>
    <source>
        <strain evidence="1 2">P-1 km-3</strain>
    </source>
</reference>
<protein>
    <submittedName>
        <fullName evidence="1">Uncharacterized protein</fullName>
    </submittedName>
</protein>
<dbReference type="RefSeq" id="WP_135943212.1">
    <property type="nucleotide sequence ID" value="NZ_BMEI01000001.1"/>
</dbReference>
<keyword evidence="2" id="KW-1185">Reference proteome</keyword>
<dbReference type="OrthoDB" id="7628571at2"/>
<dbReference type="AlphaFoldDB" id="A0A4S2HD91"/>
<name>A0A4S2HD91_9PROT</name>
<evidence type="ECO:0000313" key="2">
    <source>
        <dbReference type="Proteomes" id="UP000305451"/>
    </source>
</evidence>
<evidence type="ECO:0000313" key="1">
    <source>
        <dbReference type="EMBL" id="TGY94017.1"/>
    </source>
</evidence>